<dbReference type="OrthoDB" id="9802219at2"/>
<dbReference type="Gene3D" id="3.30.300.10">
    <property type="match status" value="1"/>
</dbReference>
<evidence type="ECO:0000256" key="2">
    <source>
        <dbReference type="ARBA" id="ARBA00005153"/>
    </source>
</evidence>
<reference evidence="12 13" key="1">
    <citation type="submission" date="2017-12" db="EMBL/GenBank/DDBJ databases">
        <title>Complete genome sequence of Spiroplasma floricola 23-6 (ATCC 29989).</title>
        <authorList>
            <person name="Tsai Y.-M."/>
            <person name="Wu P.-S."/>
            <person name="Lo W.-S."/>
            <person name="Kuo C.-H."/>
        </authorList>
    </citation>
    <scope>NUCLEOTIDE SEQUENCE [LARGE SCALE GENOMIC DNA]</scope>
    <source>
        <strain evidence="12 13">23-6</strain>
    </source>
</reference>
<gene>
    <name evidence="9 12" type="primary">guaA</name>
    <name evidence="12" type="ORF">SFLOR_v1c10600</name>
</gene>
<dbReference type="PANTHER" id="PTHR11922">
    <property type="entry name" value="GMP SYNTHASE-RELATED"/>
    <property type="match status" value="1"/>
</dbReference>
<comment type="pathway">
    <text evidence="2 9">Purine metabolism; GMP biosynthesis; GMP from XMP (L-Gln route): step 1/1.</text>
</comment>
<comment type="catalytic activity">
    <reaction evidence="9">
        <text>XMP + L-glutamine + ATP + H2O = GMP + L-glutamate + AMP + diphosphate + 2 H(+)</text>
        <dbReference type="Rhea" id="RHEA:11680"/>
        <dbReference type="ChEBI" id="CHEBI:15377"/>
        <dbReference type="ChEBI" id="CHEBI:15378"/>
        <dbReference type="ChEBI" id="CHEBI:29985"/>
        <dbReference type="ChEBI" id="CHEBI:30616"/>
        <dbReference type="ChEBI" id="CHEBI:33019"/>
        <dbReference type="ChEBI" id="CHEBI:57464"/>
        <dbReference type="ChEBI" id="CHEBI:58115"/>
        <dbReference type="ChEBI" id="CHEBI:58359"/>
        <dbReference type="ChEBI" id="CHEBI:456215"/>
        <dbReference type="EC" id="6.3.5.2"/>
    </reaction>
</comment>
<dbReference type="AlphaFoldDB" id="A0A2K8SF92"/>
<evidence type="ECO:0000256" key="5">
    <source>
        <dbReference type="ARBA" id="ARBA00022749"/>
    </source>
</evidence>
<evidence type="ECO:0000256" key="4">
    <source>
        <dbReference type="ARBA" id="ARBA00022741"/>
    </source>
</evidence>
<evidence type="ECO:0000256" key="8">
    <source>
        <dbReference type="ARBA" id="ARBA00022962"/>
    </source>
</evidence>
<dbReference type="SUPFAM" id="SSF52402">
    <property type="entry name" value="Adenine nucleotide alpha hydrolases-like"/>
    <property type="match status" value="1"/>
</dbReference>
<accession>A0A2K8SF92</accession>
<dbReference type="PROSITE" id="PS51553">
    <property type="entry name" value="GMPS_ATP_PPASE"/>
    <property type="match status" value="1"/>
</dbReference>
<evidence type="ECO:0000256" key="3">
    <source>
        <dbReference type="ARBA" id="ARBA00022598"/>
    </source>
</evidence>
<comment type="function">
    <text evidence="1 9">Catalyzes the synthesis of GMP from XMP.</text>
</comment>
<keyword evidence="5 9" id="KW-0332">GMP biosynthesis</keyword>
<dbReference type="InterPro" id="IPR025777">
    <property type="entry name" value="GMPS_ATP_PPase_dom"/>
</dbReference>
<organism evidence="12 13">
    <name type="scientific">Spiroplasma floricola 23-6</name>
    <dbReference type="NCBI Taxonomy" id="1336749"/>
    <lineage>
        <taxon>Bacteria</taxon>
        <taxon>Bacillati</taxon>
        <taxon>Mycoplasmatota</taxon>
        <taxon>Mollicutes</taxon>
        <taxon>Entomoplasmatales</taxon>
        <taxon>Spiroplasmataceae</taxon>
        <taxon>Spiroplasma</taxon>
    </lineage>
</organism>
<evidence type="ECO:0000313" key="12">
    <source>
        <dbReference type="EMBL" id="AUB32106.1"/>
    </source>
</evidence>
<name>A0A2K8SF92_9MOLU</name>
<keyword evidence="8 9" id="KW-0315">Glutamine amidotransferase</keyword>
<keyword evidence="3 9" id="KW-0436">Ligase</keyword>
<feature type="active site" evidence="9">
    <location>
        <position position="171"/>
    </location>
</feature>
<dbReference type="InterPro" id="IPR022955">
    <property type="entry name" value="GMP_synthase"/>
</dbReference>
<dbReference type="EMBL" id="CP025057">
    <property type="protein sequence ID" value="AUB32106.1"/>
    <property type="molecule type" value="Genomic_DNA"/>
</dbReference>
<evidence type="ECO:0000256" key="6">
    <source>
        <dbReference type="ARBA" id="ARBA00022755"/>
    </source>
</evidence>
<dbReference type="GO" id="GO:0005829">
    <property type="term" value="C:cytosol"/>
    <property type="evidence" value="ECO:0007669"/>
    <property type="project" value="TreeGrafter"/>
</dbReference>
<dbReference type="NCBIfam" id="NF000848">
    <property type="entry name" value="PRK00074.1"/>
    <property type="match status" value="1"/>
</dbReference>
<dbReference type="Gene3D" id="3.40.50.620">
    <property type="entry name" value="HUPs"/>
    <property type="match status" value="1"/>
</dbReference>
<dbReference type="GO" id="GO:0003921">
    <property type="term" value="F:GMP synthase activity"/>
    <property type="evidence" value="ECO:0007669"/>
    <property type="project" value="InterPro"/>
</dbReference>
<dbReference type="EC" id="6.3.5.2" evidence="9"/>
<dbReference type="Gene3D" id="3.40.50.880">
    <property type="match status" value="1"/>
</dbReference>
<dbReference type="PRINTS" id="PR00097">
    <property type="entry name" value="ANTSNTHASEII"/>
</dbReference>
<evidence type="ECO:0000256" key="10">
    <source>
        <dbReference type="PROSITE-ProRule" id="PRU00886"/>
    </source>
</evidence>
<dbReference type="HAMAP" id="MF_00344">
    <property type="entry name" value="GMP_synthase"/>
    <property type="match status" value="1"/>
</dbReference>
<dbReference type="FunFam" id="3.40.50.880:FF:000001">
    <property type="entry name" value="GMP synthase [glutamine-hydrolyzing]"/>
    <property type="match status" value="1"/>
</dbReference>
<keyword evidence="6 9" id="KW-0658">Purine biosynthesis</keyword>
<dbReference type="InterPro" id="IPR017926">
    <property type="entry name" value="GATASE"/>
</dbReference>
<dbReference type="Pfam" id="PF00958">
    <property type="entry name" value="GMP_synt_C"/>
    <property type="match status" value="1"/>
</dbReference>
<protein>
    <recommendedName>
        <fullName evidence="9">GMP synthase [glutamine-hydrolyzing]</fullName>
        <ecNumber evidence="9">6.3.5.2</ecNumber>
    </recommendedName>
    <alternativeName>
        <fullName evidence="9">GMP synthetase</fullName>
    </alternativeName>
    <alternativeName>
        <fullName evidence="9">Glutamine amidotransferase</fullName>
    </alternativeName>
</protein>
<dbReference type="InterPro" id="IPR004739">
    <property type="entry name" value="GMP_synth_GATase"/>
</dbReference>
<feature type="binding site" evidence="10">
    <location>
        <begin position="225"/>
        <end position="231"/>
    </location>
    <ligand>
        <name>ATP</name>
        <dbReference type="ChEBI" id="CHEBI:30616"/>
    </ligand>
</feature>
<dbReference type="InterPro" id="IPR022310">
    <property type="entry name" value="NAD/GMP_synthase"/>
</dbReference>
<dbReference type="UniPathway" id="UPA00189">
    <property type="reaction ID" value="UER00296"/>
</dbReference>
<dbReference type="InterPro" id="IPR014729">
    <property type="entry name" value="Rossmann-like_a/b/a_fold"/>
</dbReference>
<proteinExistence type="inferred from homology"/>
<sequence>MSKTQILILDFGSQYTQLLARRVRHLNVYAEVIPFDKTKEELQKEYTNLKAIIFSGGPSSVYLSEAYTVDKALFDLNVPILGVCYGMQLITEMFEGKVELASSQEFGKAQLFIDDLKTPLFKNVKNNSQVWMSHADHLTQMPKGFKQIAHSDSSVAGIANEEKKIYGIQFHAEVTHSEQGIQMLENFLFDISKCQKDWEMKEFIKEKIAEIKEIVGEEQVILGLSGGVDSSVAAVLISKAIGKQLTCILVDTGLLRKNEAQKVMDLYNKEFDMNIKLIDAGETFYNALKGETDPENKRKIIGRKFIEVFSDQAREMQGAKFLAQGTIYPDVIESSSHGHVSKTIKSHHNVGGLPEDLKFELLEPLRTLFKDEVRAVGKELGIPDLMINRHPFPGPGLGVRVIGEVTKEKCDILREADDIFINNLIEANLYNEVSQAFVTLLPVKTVGVMGDNRTYDYVVALRSVNTIDFMTASSSHLPWEFLDKTVNEIINKVDGVNRVVYDITSKPPGTIEWE</sequence>
<dbReference type="Proteomes" id="UP000231823">
    <property type="component" value="Chromosome"/>
</dbReference>
<dbReference type="FunFam" id="3.30.300.10:FF:000002">
    <property type="entry name" value="GMP synthase [glutamine-hydrolyzing]"/>
    <property type="match status" value="1"/>
</dbReference>
<feature type="active site" description="Nucleophile" evidence="9">
    <location>
        <position position="84"/>
    </location>
</feature>
<dbReference type="PRINTS" id="PR00096">
    <property type="entry name" value="GATASE"/>
</dbReference>
<comment type="subunit">
    <text evidence="9">Homodimer.</text>
</comment>
<dbReference type="SUPFAM" id="SSF52317">
    <property type="entry name" value="Class I glutamine amidotransferase-like"/>
    <property type="match status" value="1"/>
</dbReference>
<dbReference type="CDD" id="cd01742">
    <property type="entry name" value="GATase1_GMP_Synthase"/>
    <property type="match status" value="1"/>
</dbReference>
<feature type="active site" evidence="9">
    <location>
        <position position="173"/>
    </location>
</feature>
<dbReference type="RefSeq" id="WP_100917053.1">
    <property type="nucleotide sequence ID" value="NZ_CP025057.1"/>
</dbReference>
<dbReference type="GO" id="GO:0005524">
    <property type="term" value="F:ATP binding"/>
    <property type="evidence" value="ECO:0007669"/>
    <property type="project" value="UniProtKB-UniRule"/>
</dbReference>
<dbReference type="FunFam" id="3.40.50.620:FF:000001">
    <property type="entry name" value="GMP synthase [glutamine-hydrolyzing]"/>
    <property type="match status" value="1"/>
</dbReference>
<dbReference type="Pfam" id="PF02540">
    <property type="entry name" value="NAD_synthase"/>
    <property type="match status" value="1"/>
</dbReference>
<evidence type="ECO:0000256" key="9">
    <source>
        <dbReference type="HAMAP-Rule" id="MF_00344"/>
    </source>
</evidence>
<dbReference type="InterPro" id="IPR029062">
    <property type="entry name" value="Class_I_gatase-like"/>
</dbReference>
<keyword evidence="7 9" id="KW-0067">ATP-binding</keyword>
<dbReference type="PROSITE" id="PS51273">
    <property type="entry name" value="GATASE_TYPE_1"/>
    <property type="match status" value="1"/>
</dbReference>
<dbReference type="KEGG" id="sfz:SFLOR_v1c10600"/>
<evidence type="ECO:0000256" key="1">
    <source>
        <dbReference type="ARBA" id="ARBA00002332"/>
    </source>
</evidence>
<dbReference type="NCBIfam" id="TIGR00884">
    <property type="entry name" value="guaA_Cterm"/>
    <property type="match status" value="1"/>
</dbReference>
<feature type="domain" description="GMPS ATP-PPase" evidence="11">
    <location>
        <begin position="198"/>
        <end position="389"/>
    </location>
</feature>
<dbReference type="SUPFAM" id="SSF54810">
    <property type="entry name" value="GMP synthetase C-terminal dimerisation domain"/>
    <property type="match status" value="1"/>
</dbReference>
<evidence type="ECO:0000313" key="13">
    <source>
        <dbReference type="Proteomes" id="UP000231823"/>
    </source>
</evidence>
<evidence type="ECO:0000256" key="7">
    <source>
        <dbReference type="ARBA" id="ARBA00022840"/>
    </source>
</evidence>
<dbReference type="CDD" id="cd01997">
    <property type="entry name" value="GMP_synthase_C"/>
    <property type="match status" value="1"/>
</dbReference>
<dbReference type="Pfam" id="PF00117">
    <property type="entry name" value="GATase"/>
    <property type="match status" value="1"/>
</dbReference>
<dbReference type="PANTHER" id="PTHR11922:SF2">
    <property type="entry name" value="GMP SYNTHASE [GLUTAMINE-HYDROLYZING]"/>
    <property type="match status" value="1"/>
</dbReference>
<dbReference type="NCBIfam" id="TIGR00888">
    <property type="entry name" value="guaA_Nterm"/>
    <property type="match status" value="1"/>
</dbReference>
<dbReference type="InterPro" id="IPR001674">
    <property type="entry name" value="GMP_synth_C"/>
</dbReference>
<keyword evidence="13" id="KW-1185">Reference proteome</keyword>
<evidence type="ECO:0000259" key="11">
    <source>
        <dbReference type="PROSITE" id="PS51553"/>
    </source>
</evidence>
<keyword evidence="4 9" id="KW-0547">Nucleotide-binding</keyword>